<reference evidence="3" key="1">
    <citation type="journal article" date="2016" name="Nat. Genet.">
        <title>A high-quality carrot genome assembly provides new insights into carotenoid accumulation and asterid genome evolution.</title>
        <authorList>
            <person name="Iorizzo M."/>
            <person name="Ellison S."/>
            <person name="Senalik D."/>
            <person name="Zeng P."/>
            <person name="Satapoomin P."/>
            <person name="Huang J."/>
            <person name="Bowman M."/>
            <person name="Iovene M."/>
            <person name="Sanseverino W."/>
            <person name="Cavagnaro P."/>
            <person name="Yildiz M."/>
            <person name="Macko-Podgorni A."/>
            <person name="Moranska E."/>
            <person name="Grzebelus E."/>
            <person name="Grzebelus D."/>
            <person name="Ashrafi H."/>
            <person name="Zheng Z."/>
            <person name="Cheng S."/>
            <person name="Spooner D."/>
            <person name="Van Deynze A."/>
            <person name="Simon P."/>
        </authorList>
    </citation>
    <scope>NUCLEOTIDE SEQUENCE</scope>
    <source>
        <tissue evidence="3">Leaf</tissue>
    </source>
</reference>
<evidence type="ECO:0000313" key="2">
    <source>
        <dbReference type="EMBL" id="WOH06404.1"/>
    </source>
</evidence>
<gene>
    <name evidence="2" type="ORF">DCAR_0625830</name>
    <name evidence="3" type="ORF">DCAR_0625860</name>
</gene>
<reference evidence="3" key="2">
    <citation type="submission" date="2022-03" db="EMBL/GenBank/DDBJ databases">
        <title>Draft title - Genomic analysis of global carrot germplasm unveils the trajectory of domestication and the origin of high carotenoid orange carrot.</title>
        <authorList>
            <person name="Iorizzo M."/>
            <person name="Ellison S."/>
            <person name="Senalik D."/>
            <person name="Macko-Podgorni A."/>
            <person name="Grzebelus D."/>
            <person name="Bostan H."/>
            <person name="Rolling W."/>
            <person name="Curaba J."/>
            <person name="Simon P."/>
        </authorList>
    </citation>
    <scope>NUCLEOTIDE SEQUENCE</scope>
    <source>
        <tissue evidence="3">Leaf</tissue>
    </source>
</reference>
<dbReference type="PANTHER" id="PTHR34567">
    <property type="entry name" value="FK506-BINDING-LIKE PROTEIN"/>
    <property type="match status" value="1"/>
</dbReference>
<sequence>MEGRRRYRGDKYNQEATKANRKSSGGDWQQTVPSWEKKFCTSICKVPWNRIVDAKKYMHCHDNVVNWDDTAAKEAFDNAKMRYYAETHGLPCEIEMPDPDEYIDEIDWDCRVDQDLLHDLVKKPVDVDTARKRENIVIFGDSFLQDQGFSSTGWGDVVEESKENPNISSNIDGDKPWEQKVSQNDGPVEGNAWTDSGYNAWGWYDNNNTPMGGYGWGDGWGCSGPSGWGDGWNDSQGWYHYGNSNAQEYVEEDPNAIYGGSSYGEHPCKGSSYAEHPRKGGDTGNIDQGFCVPEHSGYLPPDSRYYNNNYMPRHEYSQFQGTNYQKNQSRRKADGARNRVNFVSEQQATNKWSASREKFTTSCAPVVSNVSGKRQNRWSMDKPVS</sequence>
<accession>A0AAF0XEG4</accession>
<protein>
    <submittedName>
        <fullName evidence="3">Uncharacterized protein</fullName>
    </submittedName>
</protein>
<feature type="compositionally biased region" description="Polar residues" evidence="1">
    <location>
        <begin position="14"/>
        <end position="30"/>
    </location>
</feature>
<keyword evidence="4" id="KW-1185">Reference proteome</keyword>
<dbReference type="KEGG" id="dcr:108224795"/>
<evidence type="ECO:0000313" key="3">
    <source>
        <dbReference type="EMBL" id="WOH06433.1"/>
    </source>
</evidence>
<dbReference type="Proteomes" id="UP000077755">
    <property type="component" value="Chromosome 6"/>
</dbReference>
<dbReference type="AlphaFoldDB" id="A0AAF0XEG4"/>
<dbReference type="EMBL" id="CP093348">
    <property type="protein sequence ID" value="WOH06433.1"/>
    <property type="molecule type" value="Genomic_DNA"/>
</dbReference>
<dbReference type="PANTHER" id="PTHR34567:SF3">
    <property type="entry name" value="FK506-BINDING-LIKE PROTEIN"/>
    <property type="match status" value="1"/>
</dbReference>
<feature type="compositionally biased region" description="Basic and acidic residues" evidence="1">
    <location>
        <begin position="1"/>
        <end position="13"/>
    </location>
</feature>
<proteinExistence type="predicted"/>
<dbReference type="EMBL" id="CP093348">
    <property type="protein sequence ID" value="WOH06404.1"/>
    <property type="molecule type" value="Genomic_DNA"/>
</dbReference>
<feature type="region of interest" description="Disordered" evidence="1">
    <location>
        <begin position="1"/>
        <end position="30"/>
    </location>
</feature>
<name>A0AAF0XEG4_DAUCS</name>
<organism evidence="3 4">
    <name type="scientific">Daucus carota subsp. sativus</name>
    <name type="common">Carrot</name>
    <dbReference type="NCBI Taxonomy" id="79200"/>
    <lineage>
        <taxon>Eukaryota</taxon>
        <taxon>Viridiplantae</taxon>
        <taxon>Streptophyta</taxon>
        <taxon>Embryophyta</taxon>
        <taxon>Tracheophyta</taxon>
        <taxon>Spermatophyta</taxon>
        <taxon>Magnoliopsida</taxon>
        <taxon>eudicotyledons</taxon>
        <taxon>Gunneridae</taxon>
        <taxon>Pentapetalae</taxon>
        <taxon>asterids</taxon>
        <taxon>campanulids</taxon>
        <taxon>Apiales</taxon>
        <taxon>Apiaceae</taxon>
        <taxon>Apioideae</taxon>
        <taxon>Scandiceae</taxon>
        <taxon>Daucinae</taxon>
        <taxon>Daucus</taxon>
        <taxon>Daucus sect. Daucus</taxon>
    </lineage>
</organism>
<evidence type="ECO:0000313" key="4">
    <source>
        <dbReference type="Proteomes" id="UP000077755"/>
    </source>
</evidence>
<evidence type="ECO:0000256" key="1">
    <source>
        <dbReference type="SAM" id="MobiDB-lite"/>
    </source>
</evidence>